<dbReference type="PRINTS" id="PR01100">
    <property type="entry name" value="SHIKIMTKNASE"/>
</dbReference>
<keyword evidence="9 11" id="KW-0057">Aromatic amino acid biosynthesis</keyword>
<dbReference type="KEGG" id="bwa:HLV38_05805"/>
<feature type="binding site" evidence="11">
    <location>
        <position position="108"/>
    </location>
    <ligand>
        <name>ATP</name>
        <dbReference type="ChEBI" id="CHEBI:30616"/>
    </ligand>
</feature>
<dbReference type="CDD" id="cd00464">
    <property type="entry name" value="SK"/>
    <property type="match status" value="1"/>
</dbReference>
<keyword evidence="7 11" id="KW-0418">Kinase</keyword>
<reference evidence="13" key="1">
    <citation type="submission" date="2020-05" db="EMBL/GenBank/DDBJ databases">
        <title>Novel species in genus Nocardioides.</title>
        <authorList>
            <person name="Zhang G."/>
        </authorList>
    </citation>
    <scope>NUCLEOTIDE SEQUENCE [LARGE SCALE GENOMIC DNA]</scope>
    <source>
        <strain evidence="13">zg-1050</strain>
    </source>
</reference>
<dbReference type="GO" id="GO:0008652">
    <property type="term" value="P:amino acid biosynthetic process"/>
    <property type="evidence" value="ECO:0007669"/>
    <property type="project" value="UniProtKB-KW"/>
</dbReference>
<protein>
    <recommendedName>
        <fullName evidence="3 11">Shikimate kinase</fullName>
        <shortName evidence="11">SK</shortName>
        <ecNumber evidence="3 11">2.7.1.71</ecNumber>
    </recommendedName>
</protein>
<comment type="cofactor">
    <cofactor evidence="11">
        <name>Mg(2+)</name>
        <dbReference type="ChEBI" id="CHEBI:18420"/>
    </cofactor>
    <text evidence="11">Binds 1 Mg(2+) ion per subunit.</text>
</comment>
<keyword evidence="11" id="KW-0460">Magnesium</keyword>
<evidence type="ECO:0000256" key="10">
    <source>
        <dbReference type="ARBA" id="ARBA00048567"/>
    </source>
</evidence>
<dbReference type="AlphaFoldDB" id="A0A6M8J3G4"/>
<evidence type="ECO:0000256" key="9">
    <source>
        <dbReference type="ARBA" id="ARBA00023141"/>
    </source>
</evidence>
<evidence type="ECO:0000256" key="4">
    <source>
        <dbReference type="ARBA" id="ARBA00022605"/>
    </source>
</evidence>
<sequence>MGAGKTSTARKLARIAGVASVDLDTYLERRFDRRIADIFAESGEDAFRRMESQILAEVAQGEPLLVSCGGGVIVREENRQVLRQRGYVVYLRLAPREAAARMRNFKARPLFKDLDAAERLYAQRQRHYEQTADVVVDTAGRSTGSVAHELFRHLRRKGILWQQA</sequence>
<feature type="binding site" evidence="11">
    <location>
        <begin position="2"/>
        <end position="7"/>
    </location>
    <ligand>
        <name>ATP</name>
        <dbReference type="ChEBI" id="CHEBI:30616"/>
    </ligand>
</feature>
<comment type="pathway">
    <text evidence="1 11">Metabolic intermediate biosynthesis; chorismate biosynthesis; chorismate from D-erythrose 4-phosphate and phosphoenolpyruvate: step 5/7.</text>
</comment>
<dbReference type="PROSITE" id="PS01128">
    <property type="entry name" value="SHIKIMATE_KINASE"/>
    <property type="match status" value="1"/>
</dbReference>
<dbReference type="Pfam" id="PF01202">
    <property type="entry name" value="SKI"/>
    <property type="match status" value="1"/>
</dbReference>
<evidence type="ECO:0000256" key="2">
    <source>
        <dbReference type="ARBA" id="ARBA00006997"/>
    </source>
</evidence>
<keyword evidence="5 11" id="KW-0808">Transferase</keyword>
<dbReference type="GO" id="GO:0009073">
    <property type="term" value="P:aromatic amino acid family biosynthetic process"/>
    <property type="evidence" value="ECO:0007669"/>
    <property type="project" value="UniProtKB-KW"/>
</dbReference>
<feature type="binding site" evidence="11">
    <location>
        <position position="6"/>
    </location>
    <ligand>
        <name>Mg(2+)</name>
        <dbReference type="ChEBI" id="CHEBI:18420"/>
    </ligand>
</feature>
<dbReference type="GO" id="GO:0005524">
    <property type="term" value="F:ATP binding"/>
    <property type="evidence" value="ECO:0007669"/>
    <property type="project" value="UniProtKB-UniRule"/>
</dbReference>
<dbReference type="InterPro" id="IPR000623">
    <property type="entry name" value="Shikimate_kinase/TSH1"/>
</dbReference>
<dbReference type="SUPFAM" id="SSF52540">
    <property type="entry name" value="P-loop containing nucleoside triphosphate hydrolases"/>
    <property type="match status" value="1"/>
</dbReference>
<name>A0A6M8J3G4_9ACTN</name>
<feature type="binding site" evidence="11">
    <location>
        <position position="24"/>
    </location>
    <ligand>
        <name>substrate</name>
    </ligand>
</feature>
<proteinExistence type="inferred from homology"/>
<evidence type="ECO:0000313" key="12">
    <source>
        <dbReference type="EMBL" id="QKF08044.1"/>
    </source>
</evidence>
<comment type="similarity">
    <text evidence="2 11">Belongs to the shikimate kinase family.</text>
</comment>
<dbReference type="PANTHER" id="PTHR21087">
    <property type="entry name" value="SHIKIMATE KINASE"/>
    <property type="match status" value="1"/>
</dbReference>
<dbReference type="InterPro" id="IPR023000">
    <property type="entry name" value="Shikimate_kinase_CS"/>
</dbReference>
<evidence type="ECO:0000313" key="13">
    <source>
        <dbReference type="Proteomes" id="UP000503297"/>
    </source>
</evidence>
<evidence type="ECO:0000256" key="6">
    <source>
        <dbReference type="ARBA" id="ARBA00022741"/>
    </source>
</evidence>
<dbReference type="GO" id="GO:0000287">
    <property type="term" value="F:magnesium ion binding"/>
    <property type="evidence" value="ECO:0007669"/>
    <property type="project" value="UniProtKB-UniRule"/>
</dbReference>
<dbReference type="GO" id="GO:0009423">
    <property type="term" value="P:chorismate biosynthetic process"/>
    <property type="evidence" value="ECO:0007669"/>
    <property type="project" value="UniProtKB-UniRule"/>
</dbReference>
<comment type="function">
    <text evidence="11">Catalyzes the specific phosphorylation of the 3-hydroxyl group of shikimic acid using ATP as a cosubstrate.</text>
</comment>
<dbReference type="InterPro" id="IPR031322">
    <property type="entry name" value="Shikimate/glucono_kinase"/>
</dbReference>
<feature type="binding site" evidence="11">
    <location>
        <position position="48"/>
    </location>
    <ligand>
        <name>substrate</name>
    </ligand>
</feature>
<evidence type="ECO:0000256" key="11">
    <source>
        <dbReference type="HAMAP-Rule" id="MF_00109"/>
    </source>
</evidence>
<dbReference type="EC" id="2.7.1.71" evidence="3 11"/>
<dbReference type="InterPro" id="IPR027417">
    <property type="entry name" value="P-loop_NTPase"/>
</dbReference>
<keyword evidence="8 11" id="KW-0067">ATP-binding</keyword>
<keyword evidence="4 11" id="KW-0028">Amino-acid biosynthesis</keyword>
<evidence type="ECO:0000256" key="7">
    <source>
        <dbReference type="ARBA" id="ARBA00022777"/>
    </source>
</evidence>
<organism evidence="12 13">
    <name type="scientific">Berryella wangjianweii</name>
    <dbReference type="NCBI Taxonomy" id="2734634"/>
    <lineage>
        <taxon>Bacteria</taxon>
        <taxon>Bacillati</taxon>
        <taxon>Actinomycetota</taxon>
        <taxon>Coriobacteriia</taxon>
        <taxon>Eggerthellales</taxon>
        <taxon>Eggerthellaceae</taxon>
        <taxon>Berryella</taxon>
    </lineage>
</organism>
<keyword evidence="13" id="KW-1185">Reference proteome</keyword>
<accession>A0A6M8J3G4</accession>
<feature type="binding site" evidence="11">
    <location>
        <position position="70"/>
    </location>
    <ligand>
        <name>substrate</name>
    </ligand>
</feature>
<gene>
    <name evidence="11" type="primary">aroK</name>
    <name evidence="12" type="ORF">HLV38_05805</name>
</gene>
<evidence type="ECO:0000256" key="1">
    <source>
        <dbReference type="ARBA" id="ARBA00004842"/>
    </source>
</evidence>
<evidence type="ECO:0000256" key="8">
    <source>
        <dbReference type="ARBA" id="ARBA00022840"/>
    </source>
</evidence>
<comment type="subunit">
    <text evidence="11">Monomer.</text>
</comment>
<keyword evidence="11" id="KW-0479">Metal-binding</keyword>
<evidence type="ECO:0000256" key="3">
    <source>
        <dbReference type="ARBA" id="ARBA00012154"/>
    </source>
</evidence>
<keyword evidence="11" id="KW-0963">Cytoplasm</keyword>
<dbReference type="EMBL" id="CP053716">
    <property type="protein sequence ID" value="QKF08044.1"/>
    <property type="molecule type" value="Genomic_DNA"/>
</dbReference>
<dbReference type="GO" id="GO:0005829">
    <property type="term" value="C:cytosol"/>
    <property type="evidence" value="ECO:0007669"/>
    <property type="project" value="TreeGrafter"/>
</dbReference>
<dbReference type="Gene3D" id="3.40.50.300">
    <property type="entry name" value="P-loop containing nucleotide triphosphate hydrolases"/>
    <property type="match status" value="1"/>
</dbReference>
<comment type="subcellular location">
    <subcellularLocation>
        <location evidence="11">Cytoplasm</location>
    </subcellularLocation>
</comment>
<dbReference type="GO" id="GO:0004765">
    <property type="term" value="F:shikimate kinase activity"/>
    <property type="evidence" value="ECO:0007669"/>
    <property type="project" value="UniProtKB-UniRule"/>
</dbReference>
<dbReference type="HAMAP" id="MF_00109">
    <property type="entry name" value="Shikimate_kinase"/>
    <property type="match status" value="1"/>
</dbReference>
<comment type="catalytic activity">
    <reaction evidence="10 11">
        <text>shikimate + ATP = 3-phosphoshikimate + ADP + H(+)</text>
        <dbReference type="Rhea" id="RHEA:13121"/>
        <dbReference type="ChEBI" id="CHEBI:15378"/>
        <dbReference type="ChEBI" id="CHEBI:30616"/>
        <dbReference type="ChEBI" id="CHEBI:36208"/>
        <dbReference type="ChEBI" id="CHEBI:145989"/>
        <dbReference type="ChEBI" id="CHEBI:456216"/>
        <dbReference type="EC" id="2.7.1.71"/>
    </reaction>
</comment>
<dbReference type="Proteomes" id="UP000503297">
    <property type="component" value="Chromosome"/>
</dbReference>
<keyword evidence="6 11" id="KW-0547">Nucleotide-binding</keyword>
<feature type="binding site" evidence="11">
    <location>
        <position position="141"/>
    </location>
    <ligand>
        <name>ATP</name>
        <dbReference type="ChEBI" id="CHEBI:30616"/>
    </ligand>
</feature>
<evidence type="ECO:0000256" key="5">
    <source>
        <dbReference type="ARBA" id="ARBA00022679"/>
    </source>
</evidence>
<feature type="binding site" evidence="11">
    <location>
        <position position="124"/>
    </location>
    <ligand>
        <name>substrate</name>
    </ligand>
</feature>
<dbReference type="PANTHER" id="PTHR21087:SF16">
    <property type="entry name" value="SHIKIMATE KINASE 1, CHLOROPLASTIC"/>
    <property type="match status" value="1"/>
</dbReference>
<dbReference type="UniPathway" id="UPA00053">
    <property type="reaction ID" value="UER00088"/>
</dbReference>